<name>A0A3E2V7U5_9FIRM</name>
<organism evidence="1 2">
    <name type="scientific">Faecalibacterium prausnitzii</name>
    <dbReference type="NCBI Taxonomy" id="853"/>
    <lineage>
        <taxon>Bacteria</taxon>
        <taxon>Bacillati</taxon>
        <taxon>Bacillota</taxon>
        <taxon>Clostridia</taxon>
        <taxon>Eubacteriales</taxon>
        <taxon>Oscillospiraceae</taxon>
        <taxon>Faecalibacterium</taxon>
    </lineage>
</organism>
<reference evidence="1 2" key="1">
    <citation type="submission" date="2018-08" db="EMBL/GenBank/DDBJ databases">
        <title>A genome reference for cultivated species of the human gut microbiota.</title>
        <authorList>
            <person name="Zou Y."/>
            <person name="Xue W."/>
            <person name="Luo G."/>
        </authorList>
    </citation>
    <scope>NUCLEOTIDE SEQUENCE [LARGE SCALE GENOMIC DNA]</scope>
    <source>
        <strain evidence="1 2">AM42-11AC</strain>
    </source>
</reference>
<protein>
    <submittedName>
        <fullName evidence="1">Uncharacterized protein</fullName>
    </submittedName>
</protein>
<dbReference type="AlphaFoldDB" id="A0A3E2V7U5"/>
<dbReference type="EMBL" id="QVEZ01000002">
    <property type="protein sequence ID" value="RGC06594.1"/>
    <property type="molecule type" value="Genomic_DNA"/>
</dbReference>
<evidence type="ECO:0000313" key="1">
    <source>
        <dbReference type="EMBL" id="RGC06594.1"/>
    </source>
</evidence>
<proteinExistence type="predicted"/>
<evidence type="ECO:0000313" key="2">
    <source>
        <dbReference type="Proteomes" id="UP000261079"/>
    </source>
</evidence>
<comment type="caution">
    <text evidence="1">The sequence shown here is derived from an EMBL/GenBank/DDBJ whole genome shotgun (WGS) entry which is preliminary data.</text>
</comment>
<accession>A0A3E2V7U5</accession>
<dbReference type="RefSeq" id="WP_117535339.1">
    <property type="nucleotide sequence ID" value="NZ_QVEZ01000002.1"/>
</dbReference>
<dbReference type="Proteomes" id="UP000261079">
    <property type="component" value="Unassembled WGS sequence"/>
</dbReference>
<gene>
    <name evidence="1" type="ORF">DW905_04810</name>
</gene>
<sequence length="91" mass="11124">MSREKVKEIVDYMVSEGTQNTNYGCWAFDIPELCDKFGLPLEWFYEHNDDICRELDERDEVADYEQNYDWNNHPLDYDLVYYTDFCHFEEV</sequence>